<dbReference type="PRINTS" id="PR00035">
    <property type="entry name" value="HTHGNTR"/>
</dbReference>
<dbReference type="Gene3D" id="3.40.1410.10">
    <property type="entry name" value="Chorismate lyase-like"/>
    <property type="match status" value="1"/>
</dbReference>
<dbReference type="EMBL" id="JARQDV010000001">
    <property type="protein sequence ID" value="MDT2963254.1"/>
    <property type="molecule type" value="Genomic_DNA"/>
</dbReference>
<dbReference type="SMART" id="SM00345">
    <property type="entry name" value="HTH_GNTR"/>
    <property type="match status" value="1"/>
</dbReference>
<evidence type="ECO:0000259" key="4">
    <source>
        <dbReference type="PROSITE" id="PS50949"/>
    </source>
</evidence>
<feature type="domain" description="HTH gntR-type" evidence="4">
    <location>
        <begin position="8"/>
        <end position="75"/>
    </location>
</feature>
<evidence type="ECO:0000313" key="5">
    <source>
        <dbReference type="EMBL" id="MDT2963254.1"/>
    </source>
</evidence>
<keyword evidence="3" id="KW-0804">Transcription</keyword>
<keyword evidence="1" id="KW-0805">Transcription regulation</keyword>
<keyword evidence="2" id="KW-0238">DNA-binding</keyword>
<dbReference type="OrthoDB" id="9815017at2"/>
<dbReference type="PROSITE" id="PS50949">
    <property type="entry name" value="HTH_GNTR"/>
    <property type="match status" value="1"/>
</dbReference>
<dbReference type="InterPro" id="IPR028978">
    <property type="entry name" value="Chorismate_lyase_/UTRA_dom_sf"/>
</dbReference>
<dbReference type="InterPro" id="IPR036388">
    <property type="entry name" value="WH-like_DNA-bd_sf"/>
</dbReference>
<dbReference type="RefSeq" id="WP_005226773.1">
    <property type="nucleotide sequence ID" value="NZ_BAAAXK010000013.1"/>
</dbReference>
<dbReference type="PANTHER" id="PTHR44846">
    <property type="entry name" value="MANNOSYL-D-GLYCERATE TRANSPORT/METABOLISM SYSTEM REPRESSOR MNGR-RELATED"/>
    <property type="match status" value="1"/>
</dbReference>
<dbReference type="SUPFAM" id="SSF64288">
    <property type="entry name" value="Chorismate lyase-like"/>
    <property type="match status" value="1"/>
</dbReference>
<reference evidence="5 9" key="2">
    <citation type="submission" date="2023-03" db="EMBL/GenBank/DDBJ databases">
        <authorList>
            <person name="Shen W."/>
            <person name="Cai J."/>
        </authorList>
    </citation>
    <scope>NUCLEOTIDE SEQUENCE</scope>
    <source>
        <strain evidence="6 9">B516</strain>
        <strain evidence="5">K72-2</strain>
    </source>
</reference>
<dbReference type="PANTHER" id="PTHR44846:SF1">
    <property type="entry name" value="MANNOSYL-D-GLYCERATE TRANSPORT_METABOLISM SYSTEM REPRESSOR MNGR-RELATED"/>
    <property type="match status" value="1"/>
</dbReference>
<proteinExistence type="predicted"/>
<dbReference type="InterPro" id="IPR050679">
    <property type="entry name" value="Bact_HTH_transcr_reg"/>
</dbReference>
<dbReference type="InterPro" id="IPR000524">
    <property type="entry name" value="Tscrpt_reg_HTH_GntR"/>
</dbReference>
<dbReference type="GeneID" id="15140800"/>
<dbReference type="Gene3D" id="1.10.10.10">
    <property type="entry name" value="Winged helix-like DNA-binding domain superfamily/Winged helix DNA-binding domain"/>
    <property type="match status" value="1"/>
</dbReference>
<reference evidence="7 8" key="1">
    <citation type="submission" date="2018-08" db="EMBL/GenBank/DDBJ databases">
        <title>A genome reference for cultivated species of the human gut microbiota.</title>
        <authorList>
            <person name="Zou Y."/>
            <person name="Xue W."/>
            <person name="Luo G."/>
        </authorList>
    </citation>
    <scope>NUCLEOTIDE SEQUENCE [LARGE SCALE GENOMIC DNA]</scope>
    <source>
        <strain evidence="7 8">AF48-16</strain>
    </source>
</reference>
<dbReference type="EMBL" id="JARQDZ010000008">
    <property type="protein sequence ID" value="MDT2983717.1"/>
    <property type="molecule type" value="Genomic_DNA"/>
</dbReference>
<dbReference type="GO" id="GO:0045892">
    <property type="term" value="P:negative regulation of DNA-templated transcription"/>
    <property type="evidence" value="ECO:0007669"/>
    <property type="project" value="TreeGrafter"/>
</dbReference>
<dbReference type="Proteomes" id="UP001253851">
    <property type="component" value="Unassembled WGS sequence"/>
</dbReference>
<dbReference type="EMBL" id="QRMZ01000005">
    <property type="protein sequence ID" value="RHK07290.1"/>
    <property type="molecule type" value="Genomic_DNA"/>
</dbReference>
<dbReference type="Pfam" id="PF07702">
    <property type="entry name" value="UTRA"/>
    <property type="match status" value="1"/>
</dbReference>
<evidence type="ECO:0000256" key="3">
    <source>
        <dbReference type="ARBA" id="ARBA00023163"/>
    </source>
</evidence>
<sequence>MNINKNRQPLYDQLLNLLIEKIENEMEADTMLPSERELSKRYGLSRTTVRLALQELEKLGYIYRQHGKGTFVSDIRKQATNLSGSYSFTEQMKALGKQPETRVLAFKKMEATKYFATQLQVSIGEPIYKLKRLRLADGQPMMIERSYLPVKRFMHLTSEMIEQKPLYDIFHEDFHQVIRLADEEFFASIASAKDAALLKIHEGAPVLNLVRSTFNIENEVIEYTLSVARADQFRYKVRHLRNDE</sequence>
<gene>
    <name evidence="7" type="ORF">DW084_05385</name>
    <name evidence="5" type="ORF">P7I32_01425</name>
    <name evidence="6" type="ORF">P7I34_13640</name>
</gene>
<evidence type="ECO:0000313" key="8">
    <source>
        <dbReference type="Proteomes" id="UP000286288"/>
    </source>
</evidence>
<evidence type="ECO:0000313" key="7">
    <source>
        <dbReference type="EMBL" id="RHK07290.1"/>
    </source>
</evidence>
<dbReference type="SUPFAM" id="SSF46785">
    <property type="entry name" value="Winged helix' DNA-binding domain"/>
    <property type="match status" value="1"/>
</dbReference>
<evidence type="ECO:0000313" key="6">
    <source>
        <dbReference type="EMBL" id="MDT2983717.1"/>
    </source>
</evidence>
<dbReference type="AlphaFoldDB" id="A0A1L8SLY4"/>
<dbReference type="Pfam" id="PF00392">
    <property type="entry name" value="GntR"/>
    <property type="match status" value="1"/>
</dbReference>
<dbReference type="GO" id="GO:0003700">
    <property type="term" value="F:DNA-binding transcription factor activity"/>
    <property type="evidence" value="ECO:0007669"/>
    <property type="project" value="InterPro"/>
</dbReference>
<dbReference type="InterPro" id="IPR036390">
    <property type="entry name" value="WH_DNA-bd_sf"/>
</dbReference>
<evidence type="ECO:0000256" key="2">
    <source>
        <dbReference type="ARBA" id="ARBA00023125"/>
    </source>
</evidence>
<name>A0A1L8SLY4_ENTCA</name>
<comment type="caution">
    <text evidence="7">The sequence shown here is derived from an EMBL/GenBank/DDBJ whole genome shotgun (WGS) entry which is preliminary data.</text>
</comment>
<dbReference type="CDD" id="cd07377">
    <property type="entry name" value="WHTH_GntR"/>
    <property type="match status" value="1"/>
</dbReference>
<protein>
    <submittedName>
        <fullName evidence="7">GntR family transcriptional regulator</fullName>
    </submittedName>
</protein>
<evidence type="ECO:0000256" key="1">
    <source>
        <dbReference type="ARBA" id="ARBA00023015"/>
    </source>
</evidence>
<organism evidence="7 8">
    <name type="scientific">Enterococcus casseliflavus</name>
    <name type="common">Enterococcus flavescens</name>
    <dbReference type="NCBI Taxonomy" id="37734"/>
    <lineage>
        <taxon>Bacteria</taxon>
        <taxon>Bacillati</taxon>
        <taxon>Bacillota</taxon>
        <taxon>Bacilli</taxon>
        <taxon>Lactobacillales</taxon>
        <taxon>Enterococcaceae</taxon>
        <taxon>Enterococcus</taxon>
    </lineage>
</organism>
<dbReference type="GO" id="GO:0003677">
    <property type="term" value="F:DNA binding"/>
    <property type="evidence" value="ECO:0007669"/>
    <property type="project" value="UniProtKB-KW"/>
</dbReference>
<dbReference type="Proteomes" id="UP001268896">
    <property type="component" value="Unassembled WGS sequence"/>
</dbReference>
<dbReference type="InterPro" id="IPR011663">
    <property type="entry name" value="UTRA"/>
</dbReference>
<dbReference type="SMART" id="SM00866">
    <property type="entry name" value="UTRA"/>
    <property type="match status" value="1"/>
</dbReference>
<dbReference type="Proteomes" id="UP000286288">
    <property type="component" value="Unassembled WGS sequence"/>
</dbReference>
<evidence type="ECO:0000313" key="9">
    <source>
        <dbReference type="Proteomes" id="UP001253851"/>
    </source>
</evidence>
<accession>A0A1L8SLY4</accession>